<organism evidence="1 2">
    <name type="scientific">Asanoa ishikariensis</name>
    <dbReference type="NCBI Taxonomy" id="137265"/>
    <lineage>
        <taxon>Bacteria</taxon>
        <taxon>Bacillati</taxon>
        <taxon>Actinomycetota</taxon>
        <taxon>Actinomycetes</taxon>
        <taxon>Micromonosporales</taxon>
        <taxon>Micromonosporaceae</taxon>
        <taxon>Asanoa</taxon>
    </lineage>
</organism>
<dbReference type="PANTHER" id="PTHR46082:SF6">
    <property type="entry name" value="AAA+ ATPASE DOMAIN-CONTAINING PROTEIN-RELATED"/>
    <property type="match status" value="1"/>
</dbReference>
<dbReference type="EMBL" id="FNQB01000003">
    <property type="protein sequence ID" value="SDZ42689.1"/>
    <property type="molecule type" value="Genomic_DNA"/>
</dbReference>
<dbReference type="STRING" id="137265.SAMN05421684_4900"/>
<evidence type="ECO:0000313" key="1">
    <source>
        <dbReference type="EMBL" id="SDZ42689.1"/>
    </source>
</evidence>
<reference evidence="2" key="1">
    <citation type="submission" date="2016-10" db="EMBL/GenBank/DDBJ databases">
        <authorList>
            <person name="Varghese N."/>
            <person name="Submissions S."/>
        </authorList>
    </citation>
    <scope>NUCLEOTIDE SEQUENCE [LARGE SCALE GENOMIC DNA]</scope>
    <source>
        <strain evidence="2">DSM 44718</strain>
    </source>
</reference>
<dbReference type="InterPro" id="IPR027417">
    <property type="entry name" value="P-loop_NTPase"/>
</dbReference>
<dbReference type="AlphaFoldDB" id="A0A1H3T014"/>
<dbReference type="InterPro" id="IPR053137">
    <property type="entry name" value="NLR-like"/>
</dbReference>
<gene>
    <name evidence="1" type="ORF">SAMN05421684_4900</name>
</gene>
<dbReference type="Proteomes" id="UP000199632">
    <property type="component" value="Unassembled WGS sequence"/>
</dbReference>
<proteinExistence type="predicted"/>
<keyword evidence="2" id="KW-1185">Reference proteome</keyword>
<protein>
    <submittedName>
        <fullName evidence="1">Tetratricopeptide repeat-containing protein</fullName>
    </submittedName>
</protein>
<dbReference type="PANTHER" id="PTHR46082">
    <property type="entry name" value="ATP/GTP-BINDING PROTEIN-RELATED"/>
    <property type="match status" value="1"/>
</dbReference>
<name>A0A1H3T014_9ACTN</name>
<dbReference type="InterPro" id="IPR011990">
    <property type="entry name" value="TPR-like_helical_dom_sf"/>
</dbReference>
<sequence>MEGRPDRVPEFVARDVMESVCERLLGGGFVLIVGESTAGKSRLAYEAMRVALPDYWLHIPSPGDEFHDLREAISPRRRHVIWLDELDLYLGATGLTVETLRSLLDGRRRAEVVVLATMRVREYDRYSARNRDVSDAATWRAGRAVLLMAENPIEVPRSWSDKELRRASSAADPRVTNAAKMSSRYGVAEMLAAGPELVLDWRRAATMGEHRRGAAIVSAAVDCRRMGLHRPVSTDLLGKLHVFYLQTEDRDRRLETMDEALAWATTTVYGSSSLLTAHADGGFLAFDYLIDQPFLPAVPDSSWTALLSEVEPVEAYDIGWAAVDLHRSDHGMVALARARDHQVANASYAYVIALGNSGRSAEAAAELHGIIGQRTAAAGADHPDTLQARHDYARYLGEAGHFGSAVAELNEIIPDRARTLGPDHPSTLASREFHGRYTGEAGDPRAAVDLLRAVAADQERLWGRDYLQTMVTCMHAAQYTNNNGQPTVAAEELQDLALRMTNVYGQDVPQGLNIRYEHARAIGASGDWGRSLRLFEELLHDQIRILGSRQPRIFSTRHQIALATGELGHLEAAVTMLRILVNERTELFGAHHRRTLATRLTLVRFLARLGQPALAFAEGRSLTADCEREFGSSHPLYREAATASTAGANPS</sequence>
<evidence type="ECO:0000313" key="2">
    <source>
        <dbReference type="Proteomes" id="UP000199632"/>
    </source>
</evidence>
<dbReference type="SUPFAM" id="SSF52540">
    <property type="entry name" value="P-loop containing nucleoside triphosphate hydrolases"/>
    <property type="match status" value="1"/>
</dbReference>
<dbReference type="SUPFAM" id="SSF48452">
    <property type="entry name" value="TPR-like"/>
    <property type="match status" value="2"/>
</dbReference>
<dbReference type="Gene3D" id="1.25.40.10">
    <property type="entry name" value="Tetratricopeptide repeat domain"/>
    <property type="match status" value="2"/>
</dbReference>
<accession>A0A1H3T014</accession>